<feature type="region of interest" description="Disordered" evidence="6">
    <location>
        <begin position="1152"/>
        <end position="1187"/>
    </location>
</feature>
<feature type="compositionally biased region" description="Polar residues" evidence="6">
    <location>
        <begin position="10"/>
        <end position="22"/>
    </location>
</feature>
<keyword evidence="2" id="KW-0677">Repeat</keyword>
<evidence type="ECO:0000256" key="1">
    <source>
        <dbReference type="ARBA" id="ARBA00022574"/>
    </source>
</evidence>
<dbReference type="InterPro" id="IPR011993">
    <property type="entry name" value="PH-like_dom_sf"/>
</dbReference>
<comment type="function">
    <text evidence="3">May be involved in protein sorting and cell wall formation.</text>
</comment>
<evidence type="ECO:0000256" key="3">
    <source>
        <dbReference type="ARBA" id="ARBA00054699"/>
    </source>
</evidence>
<feature type="region of interest" description="Disordered" evidence="6">
    <location>
        <begin position="961"/>
        <end position="986"/>
    </location>
</feature>
<dbReference type="Gene3D" id="2.30.29.30">
    <property type="entry name" value="Pleckstrin-homology domain (PH domain)/Phosphotyrosine-binding domain (PTB)"/>
    <property type="match status" value="1"/>
</dbReference>
<dbReference type="Gene3D" id="1.10.1540.10">
    <property type="entry name" value="BEACH domain"/>
    <property type="match status" value="1"/>
</dbReference>
<proteinExistence type="predicted"/>
<evidence type="ECO:0000256" key="5">
    <source>
        <dbReference type="PROSITE-ProRule" id="PRU00221"/>
    </source>
</evidence>
<dbReference type="InterPro" id="IPR056252">
    <property type="entry name" value="Alfy-like_Arm-like"/>
</dbReference>
<dbReference type="Pfam" id="PF23295">
    <property type="entry name" value="Arm_4"/>
    <property type="match status" value="1"/>
</dbReference>
<dbReference type="InterPro" id="IPR023362">
    <property type="entry name" value="PH-BEACH_dom"/>
</dbReference>
<dbReference type="FunFam" id="1.10.1540.10:FF:000001">
    <property type="entry name" value="neurobeachin isoform X1"/>
    <property type="match status" value="1"/>
</dbReference>
<dbReference type="InterPro" id="IPR001680">
    <property type="entry name" value="WD40_rpt"/>
</dbReference>
<dbReference type="SUPFAM" id="SSF81837">
    <property type="entry name" value="BEACH domain"/>
    <property type="match status" value="1"/>
</dbReference>
<dbReference type="InterPro" id="IPR019775">
    <property type="entry name" value="WD40_repeat_CS"/>
</dbReference>
<feature type="compositionally biased region" description="Polar residues" evidence="6">
    <location>
        <begin position="1732"/>
        <end position="1742"/>
    </location>
</feature>
<feature type="region of interest" description="Disordered" evidence="6">
    <location>
        <begin position="1771"/>
        <end position="1806"/>
    </location>
</feature>
<dbReference type="SMART" id="SM00320">
    <property type="entry name" value="WD40"/>
    <property type="match status" value="2"/>
</dbReference>
<reference evidence="9" key="1">
    <citation type="journal article" date="2020" name="Stud. Mycol.">
        <title>101 Dothideomycetes genomes: a test case for predicting lifestyles and emergence of pathogens.</title>
        <authorList>
            <person name="Haridas S."/>
            <person name="Albert R."/>
            <person name="Binder M."/>
            <person name="Bloem J."/>
            <person name="Labutti K."/>
            <person name="Salamov A."/>
            <person name="Andreopoulos B."/>
            <person name="Baker S."/>
            <person name="Barry K."/>
            <person name="Bills G."/>
            <person name="Bluhm B."/>
            <person name="Cannon C."/>
            <person name="Castanera R."/>
            <person name="Culley D."/>
            <person name="Daum C."/>
            <person name="Ezra D."/>
            <person name="Gonzalez J."/>
            <person name="Henrissat B."/>
            <person name="Kuo A."/>
            <person name="Liang C."/>
            <person name="Lipzen A."/>
            <person name="Lutzoni F."/>
            <person name="Magnuson J."/>
            <person name="Mondo S."/>
            <person name="Nolan M."/>
            <person name="Ohm R."/>
            <person name="Pangilinan J."/>
            <person name="Park H.-J."/>
            <person name="Ramirez L."/>
            <person name="Alfaro M."/>
            <person name="Sun H."/>
            <person name="Tritt A."/>
            <person name="Yoshinaga Y."/>
            <person name="Zwiers L.-H."/>
            <person name="Turgeon B."/>
            <person name="Goodwin S."/>
            <person name="Spatafora J."/>
            <person name="Crous P."/>
            <person name="Grigoriev I."/>
        </authorList>
    </citation>
    <scope>NUCLEOTIDE SEQUENCE</scope>
    <source>
        <strain evidence="9">CBS 627.86</strain>
    </source>
</reference>
<dbReference type="Pfam" id="PF02138">
    <property type="entry name" value="Beach"/>
    <property type="match status" value="1"/>
</dbReference>
<feature type="domain" description="BEACH" evidence="7">
    <location>
        <begin position="2005"/>
        <end position="2298"/>
    </location>
</feature>
<evidence type="ECO:0000259" key="7">
    <source>
        <dbReference type="PROSITE" id="PS50197"/>
    </source>
</evidence>
<evidence type="ECO:0000256" key="6">
    <source>
        <dbReference type="SAM" id="MobiDB-lite"/>
    </source>
</evidence>
<dbReference type="InterPro" id="IPR013320">
    <property type="entry name" value="ConA-like_dom_sf"/>
</dbReference>
<dbReference type="PROSITE" id="PS50294">
    <property type="entry name" value="WD_REPEATS_REGION"/>
    <property type="match status" value="1"/>
</dbReference>
<dbReference type="CDD" id="cd01201">
    <property type="entry name" value="PH_BEACH"/>
    <property type="match status" value="1"/>
</dbReference>
<dbReference type="InterPro" id="IPR051944">
    <property type="entry name" value="BEACH_domain_protein"/>
</dbReference>
<dbReference type="Gene3D" id="2.130.10.10">
    <property type="entry name" value="YVTN repeat-like/Quinoprotein amine dehydrogenase"/>
    <property type="match status" value="1"/>
</dbReference>
<dbReference type="InterPro" id="IPR015943">
    <property type="entry name" value="WD40/YVTN_repeat-like_dom_sf"/>
</dbReference>
<feature type="region of interest" description="Disordered" evidence="6">
    <location>
        <begin position="1731"/>
        <end position="1751"/>
    </location>
</feature>
<feature type="domain" description="BEACH-type PH" evidence="8">
    <location>
        <begin position="1832"/>
        <end position="1966"/>
    </location>
</feature>
<keyword evidence="10" id="KW-1185">Reference proteome</keyword>
<dbReference type="PROSITE" id="PS51783">
    <property type="entry name" value="PH_BEACH"/>
    <property type="match status" value="1"/>
</dbReference>
<dbReference type="OrthoDB" id="26681at2759"/>
<dbReference type="EMBL" id="ML977432">
    <property type="protein sequence ID" value="KAF2105151.1"/>
    <property type="molecule type" value="Genomic_DNA"/>
</dbReference>
<evidence type="ECO:0000256" key="4">
    <source>
        <dbReference type="ARBA" id="ARBA00073334"/>
    </source>
</evidence>
<dbReference type="PROSITE" id="PS50082">
    <property type="entry name" value="WD_REPEATS_2"/>
    <property type="match status" value="2"/>
</dbReference>
<evidence type="ECO:0000313" key="9">
    <source>
        <dbReference type="EMBL" id="KAF2105151.1"/>
    </source>
</evidence>
<dbReference type="Pfam" id="PF14844">
    <property type="entry name" value="PH_BEACH"/>
    <property type="match status" value="1"/>
</dbReference>
<dbReference type="Gene3D" id="2.60.120.200">
    <property type="match status" value="1"/>
</dbReference>
<sequence>MQPAGRPHRSSTATSRIPPMNNQIAELRSLADELTRAADARPPTSDVLQTQSNALRRMRQLLIESHEQTQTKDAFRHVRGFDVLLSTLRSISGFYNPSTLTPEQRGEFFEVIKATLDVLSDALSEHSGNSRFFAKRVENGGWSALEQALGSTGIFGGQSKSKRDDAGQEQLFGCLFAFALGEEAVTRIFRDIDKAVEAQSKLEGSQSAGNGTPEITEIVVTSPRSVYSDFDVDMDALRSQVRAIFSGNEVLQNSDIVPIILRFWLGLSGEEAPGTRSKPLSVSVLLAIREVAALSSYNKAALHVTGVLSIILPLLFENKCAPVEASLLRDLADDLMEFGINRLDDAYYLFRKAASSTQASEYLLYGLQASRGPPFIQFDLSLHGFSAIELPELGRPFPPVSPGGGYTFAAWIRVDKYDPNCHTTLFGAYDDTQTCFLMAYLEKDSRCFILQTYMGLSPGVVPSVRFKKAPAFEEGKWYHIAVVHRRAKAIGIGSHKASLFVNGEFTETMKAYYPAHPPVLEGSHESFSSLTSSSHRQHNILAFLGTPRNLAPRLGRNVLTSKLSVASFHLFSDPLTDELIAVYHKLGPRYSGNFQDRLGSFQTYRTSAELHVQNEILHPGKEERSDIVSAIRANASYLMPESKILLSFSPASVMDDDDRNAIDESQLIRSLSKDSARALHRYTRMHGTPIIINAAVPSVNDALSQARGFGRLSGDPVVVVPQSLDDAIWRVGGCAAVGVKLVQSAQSLDDVLRAVKILLESVEGNWRNCEAMEQNNGFAVLAEILRQKVGSSGLGFFGRKPSDIDATADECEAFLSQLLRVVLRFVGYDEQNSAESLIINPLAYRVLLVDFELWRKSSSLETQKLYYAQFIHFAKASKHHHYNAKRLQRIRVVKRLTDALKGETFTSQTFPYFLEAFKVLLQSSFNGENARSLSLFITYALHDSRAAFAKRTLRPKASTLRLRKGTPPALTPGSTPRSVSPGQDPSLPPGLPLAELGVAILGMLAELLCDPSNFHEIIRFAKNVTSKWLLYLLAEQDQRVVVLAAKLLARLLIANGPHYVKKFAEKTGGFIVMKTRLKQWWNTPGIWTICFAILFDRDVGAIDFERDFDVFNLVDVFITQAPHSKLRVVYPEVFTVITGMLEAGLRAIVRDPSRPENGPPKMDNEEAAVTRGRRRTMSLNSKQPPIDYKGPQAERLNNFAIVLNSAIQFLSELHSRSDVFRDYAISSNYVQELLFVLWPVLVSSDRVSADTELNSRGAKLTFEGQDVVIQPLSKANSQQAPVVRTSNVNLSPKLSSNRVVPLRRASSFVLVSADKANKNTRPPRLNPMLSSRSSGPVAMKVGSSVVEATIEVVLGVFQDQIFYRKDFPGLGLFLKTPPGFQEHQSYFESYILRQTISSVTNALQLNQKLLHEPRVLTNLARFVTHLSEAVFEGWFLDGAEPLLDFAGFLLEYLERPDIAQIKSVRLCTQAIGTIRGVFLRTVLTRLAEPDTSEDGFTTITVIDKMVYWQPIILSPANTDSLFLRLMCYLLYSKLSSDLDAVRLAAANSWRLLMVQKPEETSAILGRAMQTDKKNLHDGFQKLMEVDNETFLQWFDKNRTDLDTYFYGTMTDTWQEFAKEQNKKTEEVSRKRIAKRQDKLRQWLNEEVVSESTWHHHESSTNHWRSNIHASERMKHQRVLQDQQENTAFLLTVMAKLERQLKGPCALFEDSPAPKWRLDETEGRDRKRMRTIVDSTTRDQNYQPKRKETDPLGKDKLRLDTAVPTISTKDAVGLTPVNGASMRPSSALASARDDQKDGESDSDVGDDFEMVEAMYEDEDGFEDKNRKVMRSLNRGDQVQYLVNISRIVGLEAVEGLLIVGKDCLYLLDDFFQRGDGEIVRVWQAPLDERDPYVQVIAGKQAITNRRPPPRDQDQTARNWKWSEVISISKRRFLHREVAIEIFFNDGRSYLLTAISASTRNHIHSQLIARAPHVVKPDMLAQSDVSWRLDSLHNPEEAPQTFGARLTSAWGAVATHPVTKKWQKGEVSNFYYLMFVNTLAGRTFNDLTQYPVFPWVISDYSSTELDLKDEGTFRDLSKPIGAQDAAQEKFLRERYASFGEMGDDSHAFHYGTHYSSAMTVASYLIRLQPFSAAFLLIQGGTWDHPDRMFSSIKEAYQSASGNNMSDVRELTPEFYYLPDFLTNVNGYNFGLKSSGEPVNDIVLPPWAKGDPAIFIAKQREALESPYVSKNLHHWIDLTFGYKQRGDAAVDAVNVYHHLTYQGSIDLDAITEETDRVASINIINNFGQTPLQVFQRLHPQKEGNSGKFQKLDTDAAALHRVPGTLLEAHDRISSLAYITKSDKLLCSAPFRHNIPPHYDRYMEWGFTDGSVRFYDSGSKKLVGLFEHLHSGQLTTSIFVDARTLITAGTDGTIAIWNVVGDKHKVDLQNATMLFGHKSPVVTLAASSALSAFLSASSDGRVYLWDLNRFEFVRELDLGPNHKRNPVEVQAARINNRTGTIVLACASKLFITTLNGKLLLEKDVCDSDDPDGITAVAVYEGVANEWCERELIFTGHRKGVVKIWHLTTDTRGTWILIPIHVLNHSQPETSAASRDNNNNNNNTSTHFSAPITCILPMPHNVYTGDEEGRVVRSSFHYTFVSGIVGGRGNGRFGVNGKGKGVRVGVGRDWYSRKMGWEGQVEWKAGVKTKAVWCSGVKGEASGEDGWVVER</sequence>
<dbReference type="PANTHER" id="PTHR46108">
    <property type="entry name" value="BLUE CHEESE"/>
    <property type="match status" value="1"/>
</dbReference>
<dbReference type="SUPFAM" id="SSF49899">
    <property type="entry name" value="Concanavalin A-like lectins/glucanases"/>
    <property type="match status" value="1"/>
</dbReference>
<dbReference type="InterPro" id="IPR036322">
    <property type="entry name" value="WD40_repeat_dom_sf"/>
</dbReference>
<feature type="repeat" description="WD" evidence="5">
    <location>
        <begin position="2397"/>
        <end position="2415"/>
    </location>
</feature>
<organism evidence="9 10">
    <name type="scientific">Lophiotrema nucula</name>
    <dbReference type="NCBI Taxonomy" id="690887"/>
    <lineage>
        <taxon>Eukaryota</taxon>
        <taxon>Fungi</taxon>
        <taxon>Dikarya</taxon>
        <taxon>Ascomycota</taxon>
        <taxon>Pezizomycotina</taxon>
        <taxon>Dothideomycetes</taxon>
        <taxon>Pleosporomycetidae</taxon>
        <taxon>Pleosporales</taxon>
        <taxon>Lophiotremataceae</taxon>
        <taxon>Lophiotrema</taxon>
    </lineage>
</organism>
<dbReference type="SUPFAM" id="SSF50729">
    <property type="entry name" value="PH domain-like"/>
    <property type="match status" value="1"/>
</dbReference>
<accession>A0A6A5YG26</accession>
<gene>
    <name evidence="9" type="ORF">BDV96DRAFT_509922</name>
</gene>
<name>A0A6A5YG26_9PLEO</name>
<evidence type="ECO:0000259" key="8">
    <source>
        <dbReference type="PROSITE" id="PS51783"/>
    </source>
</evidence>
<feature type="repeat" description="WD" evidence="5">
    <location>
        <begin position="2430"/>
        <end position="2471"/>
    </location>
</feature>
<evidence type="ECO:0000313" key="10">
    <source>
        <dbReference type="Proteomes" id="UP000799770"/>
    </source>
</evidence>
<dbReference type="CDD" id="cd06071">
    <property type="entry name" value="Beach"/>
    <property type="match status" value="1"/>
</dbReference>
<dbReference type="Pfam" id="PF00400">
    <property type="entry name" value="WD40"/>
    <property type="match status" value="1"/>
</dbReference>
<feature type="compositionally biased region" description="Polar residues" evidence="6">
    <location>
        <begin position="972"/>
        <end position="983"/>
    </location>
</feature>
<dbReference type="Pfam" id="PF13385">
    <property type="entry name" value="Laminin_G_3"/>
    <property type="match status" value="1"/>
</dbReference>
<dbReference type="PROSITE" id="PS00678">
    <property type="entry name" value="WD_REPEATS_1"/>
    <property type="match status" value="1"/>
</dbReference>
<feature type="region of interest" description="Disordered" evidence="6">
    <location>
        <begin position="1"/>
        <end position="22"/>
    </location>
</feature>
<dbReference type="InterPro" id="IPR000409">
    <property type="entry name" value="BEACH_dom"/>
</dbReference>
<dbReference type="SUPFAM" id="SSF50978">
    <property type="entry name" value="WD40 repeat-like"/>
    <property type="match status" value="1"/>
</dbReference>
<dbReference type="SMART" id="SM01026">
    <property type="entry name" value="Beach"/>
    <property type="match status" value="1"/>
</dbReference>
<protein>
    <recommendedName>
        <fullName evidence="4">Beige protein homolog 1</fullName>
    </recommendedName>
</protein>
<dbReference type="InterPro" id="IPR036372">
    <property type="entry name" value="BEACH_dom_sf"/>
</dbReference>
<evidence type="ECO:0000256" key="2">
    <source>
        <dbReference type="ARBA" id="ARBA00022737"/>
    </source>
</evidence>
<dbReference type="PROSITE" id="PS50197">
    <property type="entry name" value="BEACH"/>
    <property type="match status" value="1"/>
</dbReference>
<dbReference type="PANTHER" id="PTHR46108:SF4">
    <property type="entry name" value="BLUE CHEESE"/>
    <property type="match status" value="1"/>
</dbReference>
<dbReference type="Proteomes" id="UP000799770">
    <property type="component" value="Unassembled WGS sequence"/>
</dbReference>
<keyword evidence="1 5" id="KW-0853">WD repeat</keyword>